<dbReference type="Proteomes" id="UP000033966">
    <property type="component" value="Unassembled WGS sequence"/>
</dbReference>
<feature type="domain" description="GIY-YIG" evidence="2">
    <location>
        <begin position="3"/>
        <end position="79"/>
    </location>
</feature>
<dbReference type="PATRIC" id="fig|1618662.3.peg.597"/>
<dbReference type="PANTHER" id="PTHR34477:SF5">
    <property type="entry name" value="BSL5627 PROTEIN"/>
    <property type="match status" value="1"/>
</dbReference>
<evidence type="ECO:0000313" key="3">
    <source>
        <dbReference type="EMBL" id="KKT90599.1"/>
    </source>
</evidence>
<dbReference type="Gene3D" id="3.40.1440.10">
    <property type="entry name" value="GIY-YIG endonuclease"/>
    <property type="match status" value="1"/>
</dbReference>
<protein>
    <recommendedName>
        <fullName evidence="2">GIY-YIG domain-containing protein</fullName>
    </recommendedName>
</protein>
<dbReference type="SUPFAM" id="SSF82771">
    <property type="entry name" value="GIY-YIG endonuclease"/>
    <property type="match status" value="1"/>
</dbReference>
<comment type="similarity">
    <text evidence="1">Belongs to the UPF0213 family.</text>
</comment>
<gene>
    <name evidence="3" type="ORF">UW92_C0033G0014</name>
</gene>
<dbReference type="EMBL" id="LCKF01000033">
    <property type="protein sequence ID" value="KKT90599.1"/>
    <property type="molecule type" value="Genomic_DNA"/>
</dbReference>
<reference evidence="3 4" key="1">
    <citation type="journal article" date="2015" name="Nature">
        <title>rRNA introns, odd ribosomes, and small enigmatic genomes across a large radiation of phyla.</title>
        <authorList>
            <person name="Brown C.T."/>
            <person name="Hug L.A."/>
            <person name="Thomas B.C."/>
            <person name="Sharon I."/>
            <person name="Castelle C.J."/>
            <person name="Singh A."/>
            <person name="Wilkins M.J."/>
            <person name="Williams K.H."/>
            <person name="Banfield J.F."/>
        </authorList>
    </citation>
    <scope>NUCLEOTIDE SEQUENCE [LARGE SCALE GENOMIC DNA]</scope>
</reference>
<dbReference type="PANTHER" id="PTHR34477">
    <property type="entry name" value="UPF0213 PROTEIN YHBQ"/>
    <property type="match status" value="1"/>
</dbReference>
<dbReference type="SMART" id="SM00465">
    <property type="entry name" value="GIYc"/>
    <property type="match status" value="1"/>
</dbReference>
<dbReference type="InterPro" id="IPR035901">
    <property type="entry name" value="GIY-YIG_endonuc_sf"/>
</dbReference>
<organism evidence="3 4">
    <name type="scientific">Candidatus Jorgensenbacteria bacterium GW2011_GWA2_45_13</name>
    <dbReference type="NCBI Taxonomy" id="1618662"/>
    <lineage>
        <taxon>Bacteria</taxon>
        <taxon>Candidatus Joergenseniibacteriota</taxon>
    </lineage>
</organism>
<evidence type="ECO:0000313" key="4">
    <source>
        <dbReference type="Proteomes" id="UP000033966"/>
    </source>
</evidence>
<dbReference type="Pfam" id="PF01541">
    <property type="entry name" value="GIY-YIG"/>
    <property type="match status" value="1"/>
</dbReference>
<accession>A0A0G1P2M5</accession>
<comment type="caution">
    <text evidence="3">The sequence shown here is derived from an EMBL/GenBank/DDBJ whole genome shotgun (WGS) entry which is preliminary data.</text>
</comment>
<proteinExistence type="inferred from homology"/>
<evidence type="ECO:0000259" key="2">
    <source>
        <dbReference type="PROSITE" id="PS50164"/>
    </source>
</evidence>
<dbReference type="InterPro" id="IPR050190">
    <property type="entry name" value="UPF0213_domain"/>
</dbReference>
<name>A0A0G1P2M5_9BACT</name>
<evidence type="ECO:0000256" key="1">
    <source>
        <dbReference type="ARBA" id="ARBA00007435"/>
    </source>
</evidence>
<sequence length="93" mass="11189">MGKHYYVYIATNVHNTVLYTGVTNNLERRMHEHTNKLTYGFTSKYNVNKLVWYEEFSSPQEAIAAEKRIKGWRREKKLRLIKDLNHDFLDLLK</sequence>
<dbReference type="CDD" id="cd10448">
    <property type="entry name" value="GIY-YIG_unchar_3"/>
    <property type="match status" value="1"/>
</dbReference>
<dbReference type="PROSITE" id="PS50164">
    <property type="entry name" value="GIY_YIG"/>
    <property type="match status" value="1"/>
</dbReference>
<dbReference type="AlphaFoldDB" id="A0A0G1P2M5"/>
<dbReference type="InterPro" id="IPR000305">
    <property type="entry name" value="GIY-YIG_endonuc"/>
</dbReference>